<dbReference type="InParanoid" id="A0A5J5F020"/>
<evidence type="ECO:0000313" key="3">
    <source>
        <dbReference type="Proteomes" id="UP000326924"/>
    </source>
</evidence>
<comment type="caution">
    <text evidence="2">The sequence shown here is derived from an EMBL/GenBank/DDBJ whole genome shotgun (WGS) entry which is preliminary data.</text>
</comment>
<organism evidence="2 3">
    <name type="scientific">Sphaerosporella brunnea</name>
    <dbReference type="NCBI Taxonomy" id="1250544"/>
    <lineage>
        <taxon>Eukaryota</taxon>
        <taxon>Fungi</taxon>
        <taxon>Dikarya</taxon>
        <taxon>Ascomycota</taxon>
        <taxon>Pezizomycotina</taxon>
        <taxon>Pezizomycetes</taxon>
        <taxon>Pezizales</taxon>
        <taxon>Pyronemataceae</taxon>
        <taxon>Sphaerosporella</taxon>
    </lineage>
</organism>
<protein>
    <submittedName>
        <fullName evidence="2">Uncharacterized protein</fullName>
    </submittedName>
</protein>
<feature type="compositionally biased region" description="Low complexity" evidence="1">
    <location>
        <begin position="205"/>
        <end position="214"/>
    </location>
</feature>
<evidence type="ECO:0000313" key="2">
    <source>
        <dbReference type="EMBL" id="KAA8908789.1"/>
    </source>
</evidence>
<feature type="compositionally biased region" description="Pro residues" evidence="1">
    <location>
        <begin position="182"/>
        <end position="191"/>
    </location>
</feature>
<sequence length="214" mass="23640">MDPASTIRFTINAYRIAHKMGQWTSHHERLTAKAITFNRKLIATLERILHRCGIDRVTAARAAASYMNYLDWRPFRPLIRTTFGLRAEELLALSRWVVPGFIAFQKKLSKYDPVERPKAADGDDFGVQPPSAVHTGTKLWRSFRGSSQLDTLDKEIIQLQSGLAAMRAVLKSTLPAPRPRKAPIPPPPPPDGSESDESDSESDGSDSGSSAGSD</sequence>
<evidence type="ECO:0000256" key="1">
    <source>
        <dbReference type="SAM" id="MobiDB-lite"/>
    </source>
</evidence>
<feature type="compositionally biased region" description="Acidic residues" evidence="1">
    <location>
        <begin position="193"/>
        <end position="204"/>
    </location>
</feature>
<keyword evidence="3" id="KW-1185">Reference proteome</keyword>
<proteinExistence type="predicted"/>
<feature type="region of interest" description="Disordered" evidence="1">
    <location>
        <begin position="172"/>
        <end position="214"/>
    </location>
</feature>
<reference evidence="2 3" key="1">
    <citation type="submission" date="2019-09" db="EMBL/GenBank/DDBJ databases">
        <title>Draft genome of the ectomycorrhizal ascomycete Sphaerosporella brunnea.</title>
        <authorList>
            <consortium name="DOE Joint Genome Institute"/>
            <person name="Benucci G.M."/>
            <person name="Marozzi G."/>
            <person name="Antonielli L."/>
            <person name="Sanchez S."/>
            <person name="Marco P."/>
            <person name="Wang X."/>
            <person name="Falini L.B."/>
            <person name="Barry K."/>
            <person name="Haridas S."/>
            <person name="Lipzen A."/>
            <person name="Labutti K."/>
            <person name="Grigoriev I.V."/>
            <person name="Murat C."/>
            <person name="Martin F."/>
            <person name="Albertini E."/>
            <person name="Donnini D."/>
            <person name="Bonito G."/>
        </authorList>
    </citation>
    <scope>NUCLEOTIDE SEQUENCE [LARGE SCALE GENOMIC DNA]</scope>
    <source>
        <strain evidence="2 3">Sb_GMNB300</strain>
    </source>
</reference>
<dbReference type="EMBL" id="VXIS01000065">
    <property type="protein sequence ID" value="KAA8908789.1"/>
    <property type="molecule type" value="Genomic_DNA"/>
</dbReference>
<gene>
    <name evidence="2" type="ORF">FN846DRAFT_906035</name>
</gene>
<name>A0A5J5F020_9PEZI</name>
<dbReference type="Proteomes" id="UP000326924">
    <property type="component" value="Unassembled WGS sequence"/>
</dbReference>
<dbReference type="AlphaFoldDB" id="A0A5J5F020"/>
<accession>A0A5J5F020</accession>